<dbReference type="PANTHER" id="PTHR31635">
    <property type="entry name" value="REVERSE TRANSCRIPTASE DOMAIN-CONTAINING PROTEIN-RELATED"/>
    <property type="match status" value="1"/>
</dbReference>
<dbReference type="InterPro" id="IPR005135">
    <property type="entry name" value="Endo/exonuclease/phosphatase"/>
</dbReference>
<dbReference type="Pfam" id="PF13456">
    <property type="entry name" value="RVT_3"/>
    <property type="match status" value="1"/>
</dbReference>
<comment type="caution">
    <text evidence="3">The sequence shown here is derived from an EMBL/GenBank/DDBJ whole genome shotgun (WGS) entry which is preliminary data.</text>
</comment>
<proteinExistence type="predicted"/>
<dbReference type="Pfam" id="PF14529">
    <property type="entry name" value="Exo_endo_phos_2"/>
    <property type="match status" value="1"/>
</dbReference>
<name>A0A9W7JE86_HIBTR</name>
<reference evidence="3" key="1">
    <citation type="submission" date="2023-05" db="EMBL/GenBank/DDBJ databases">
        <title>Genome and transcriptome analyses reveal genes involved in the formation of fine ridges on petal epidermal cells in Hibiscus trionum.</title>
        <authorList>
            <person name="Koshimizu S."/>
            <person name="Masuda S."/>
            <person name="Ishii T."/>
            <person name="Shirasu K."/>
            <person name="Hoshino A."/>
            <person name="Arita M."/>
        </authorList>
    </citation>
    <scope>NUCLEOTIDE SEQUENCE</scope>
    <source>
        <strain evidence="3">Hamamatsu line</strain>
    </source>
</reference>
<keyword evidence="4" id="KW-1185">Reference proteome</keyword>
<dbReference type="CDD" id="cd01650">
    <property type="entry name" value="RT_nLTR_like"/>
    <property type="match status" value="1"/>
</dbReference>
<dbReference type="Pfam" id="PF00078">
    <property type="entry name" value="RVT_1"/>
    <property type="match status" value="1"/>
</dbReference>
<evidence type="ECO:0000313" key="3">
    <source>
        <dbReference type="EMBL" id="GMJ12961.1"/>
    </source>
</evidence>
<protein>
    <recommendedName>
        <fullName evidence="5">Reverse transcriptase domain-containing protein</fullName>
    </recommendedName>
</protein>
<dbReference type="InterPro" id="IPR002156">
    <property type="entry name" value="RNaseH_domain"/>
</dbReference>
<evidence type="ECO:0000259" key="1">
    <source>
        <dbReference type="PROSITE" id="PS50878"/>
    </source>
</evidence>
<dbReference type="Gene3D" id="3.30.420.10">
    <property type="entry name" value="Ribonuclease H-like superfamily/Ribonuclease H"/>
    <property type="match status" value="1"/>
</dbReference>
<gene>
    <name evidence="3" type="ORF">HRI_004965300</name>
</gene>
<feature type="domain" description="Reverse transcriptase" evidence="1">
    <location>
        <begin position="437"/>
        <end position="715"/>
    </location>
</feature>
<feature type="domain" description="RNase H type-1" evidence="2">
    <location>
        <begin position="1193"/>
        <end position="1325"/>
    </location>
</feature>
<dbReference type="InterPro" id="IPR036397">
    <property type="entry name" value="RNaseH_sf"/>
</dbReference>
<dbReference type="PROSITE" id="PS50878">
    <property type="entry name" value="RT_POL"/>
    <property type="match status" value="1"/>
</dbReference>
<evidence type="ECO:0000259" key="2">
    <source>
        <dbReference type="PROSITE" id="PS50879"/>
    </source>
</evidence>
<dbReference type="InterPro" id="IPR026960">
    <property type="entry name" value="RVT-Znf"/>
</dbReference>
<dbReference type="Proteomes" id="UP001165190">
    <property type="component" value="Unassembled WGS sequence"/>
</dbReference>
<dbReference type="SUPFAM" id="SSF53098">
    <property type="entry name" value="Ribonuclease H-like"/>
    <property type="match status" value="1"/>
</dbReference>
<dbReference type="PROSITE" id="PS50879">
    <property type="entry name" value="RNASE_H_1"/>
    <property type="match status" value="1"/>
</dbReference>
<dbReference type="InterPro" id="IPR044730">
    <property type="entry name" value="RNase_H-like_dom_plant"/>
</dbReference>
<dbReference type="SUPFAM" id="SSF56672">
    <property type="entry name" value="DNA/RNA polymerases"/>
    <property type="match status" value="1"/>
</dbReference>
<dbReference type="GO" id="GO:0003676">
    <property type="term" value="F:nucleic acid binding"/>
    <property type="evidence" value="ECO:0007669"/>
    <property type="project" value="InterPro"/>
</dbReference>
<dbReference type="SUPFAM" id="SSF56219">
    <property type="entry name" value="DNase I-like"/>
    <property type="match status" value="1"/>
</dbReference>
<dbReference type="Pfam" id="PF13966">
    <property type="entry name" value="zf-RVT"/>
    <property type="match status" value="1"/>
</dbReference>
<evidence type="ECO:0000313" key="4">
    <source>
        <dbReference type="Proteomes" id="UP001165190"/>
    </source>
</evidence>
<dbReference type="CDD" id="cd06222">
    <property type="entry name" value="RNase_H_like"/>
    <property type="match status" value="1"/>
</dbReference>
<dbReference type="InterPro" id="IPR036691">
    <property type="entry name" value="Endo/exonu/phosph_ase_sf"/>
</dbReference>
<accession>A0A9W7JE86</accession>
<dbReference type="InterPro" id="IPR012337">
    <property type="entry name" value="RNaseH-like_sf"/>
</dbReference>
<dbReference type="GO" id="GO:0004523">
    <property type="term" value="F:RNA-DNA hybrid ribonuclease activity"/>
    <property type="evidence" value="ECO:0007669"/>
    <property type="project" value="InterPro"/>
</dbReference>
<dbReference type="EMBL" id="BSYR01000065">
    <property type="protein sequence ID" value="GMJ12961.1"/>
    <property type="molecule type" value="Genomic_DNA"/>
</dbReference>
<dbReference type="PANTHER" id="PTHR31635:SF196">
    <property type="entry name" value="REVERSE TRANSCRIPTASE DOMAIN-CONTAINING PROTEIN-RELATED"/>
    <property type="match status" value="1"/>
</dbReference>
<sequence>MESINLWAIRRMQKLGLSVADVSAASGASGGICSVWNPNFFKKNTGIIRKSWIMSQGHLVQGNGEIRFVNVYAPNDPNERKMVFDEISEALDGSNIPTIIGGDFNCVLKTEERCGGPSSDSHMKTLSEFQQRNGLINLPMQGGSYTWFKGNQNIASKLDRFFISPEILQQMPSLEQNVLPRGISDHCPVMLKQITLRRSNRTFKWFNNWAFDDEYKRLIKETCATVENRDIGHCLKKVKVVTKAWTIKKKKENSDSITDLEKKISDLESSAISNKANSNAWEEIKILRNKLWQMYIKAERDWLQKSCLRWFKEGDRNTAFFHVSASLRQKRNSISALETEGGKIVEPKLILSAFEDHFKKQFNYSRTLPLLDLRIQLPKLSSEAVIYLEKPFEENEVWDTIKHLDGNRAPGPDGFNWNFFKHFWPQVKPYVMNFMSNLFEGRPIDKSFNESFIALIPKTDNPVKMEEFRPISLVSSVYKIAAKLLANRLGNVIGEIIGEQQFAFVKGRQILDCALIANELIHDMQHRKKRVVILKADFNKAYDSIDWLFLDKVMDNMGFGTKWRKWINWCISSPTVSILVNGTPSNKFKIKRGLRQGCPLSPLLFNLVGEALSGYIRKAEDLNLLAGVKIGRSEIKVSHIQFADDLIMFMDAEEKFVLNAKRILRIFEVMSGLKLNAKKIRLFGLNVETEAVKNWASNNNWCWGTLPTVYLGLPLGHKRNNKDIWKPIIDKMEKKLAGWKGNLLSMGGRITMIKSVLASLPLYYMSLFEMPSEVAKKMNALLANFLWGMKKQRGIHWIKWEKVCQPKDCGGLGITDLKIRNKSLLNKWLWCFGIESDAMWRKIIVAKYDVDQRNLLPDVSTNRNQSRLWRSITNPLRYSDDPFCANIKFVCGMGNRIRFWDDEWTARKPLRLEFPRIFAVAVKKQGMVNEFGEKINGRWVWNVELRRKLFDWEIEIWNCFMDTIKNGYHSNLENDSLMWNDSSKGFYTVKAFCDLVTRDNNGRDDIWKMVWANLAPPKIEAFVWRAIHGRIPAANELIKRGNSSLIGKLCYMCDKEFEDTNHILCKCEFTWGVWQTWSRIWNVQLIIPNSVKEWLLIWVYSQHNQGLREVWHMAFFGIVWTVWLCRNEVVFNKKRFTVAQTFDIALTRIGHWIKSKWPEKIMSISEFVRNPSRALCLTRVAKSQRNSEWEAPMSGWAKFNTDAAVQGLVGRAGIGGVLRDSSGRTLIKFSINIGASEPSRAEIQSILQAGKLFLESKWNGKLNLIIETDSQLATIWGRNPNAAPTSHLELALKCNRMFLTNSWELSHVYREKNVEAHRLAKEGLTRELNSSWSFVADE</sequence>
<evidence type="ECO:0008006" key="5">
    <source>
        <dbReference type="Google" id="ProtNLM"/>
    </source>
</evidence>
<dbReference type="OrthoDB" id="1938551at2759"/>
<dbReference type="InterPro" id="IPR000477">
    <property type="entry name" value="RT_dom"/>
</dbReference>
<dbReference type="InterPro" id="IPR043502">
    <property type="entry name" value="DNA/RNA_pol_sf"/>
</dbReference>
<dbReference type="Gene3D" id="3.60.10.10">
    <property type="entry name" value="Endonuclease/exonuclease/phosphatase"/>
    <property type="match status" value="1"/>
</dbReference>
<organism evidence="3 4">
    <name type="scientific">Hibiscus trionum</name>
    <name type="common">Flower of an hour</name>
    <dbReference type="NCBI Taxonomy" id="183268"/>
    <lineage>
        <taxon>Eukaryota</taxon>
        <taxon>Viridiplantae</taxon>
        <taxon>Streptophyta</taxon>
        <taxon>Embryophyta</taxon>
        <taxon>Tracheophyta</taxon>
        <taxon>Spermatophyta</taxon>
        <taxon>Magnoliopsida</taxon>
        <taxon>eudicotyledons</taxon>
        <taxon>Gunneridae</taxon>
        <taxon>Pentapetalae</taxon>
        <taxon>rosids</taxon>
        <taxon>malvids</taxon>
        <taxon>Malvales</taxon>
        <taxon>Malvaceae</taxon>
        <taxon>Malvoideae</taxon>
        <taxon>Hibiscus</taxon>
    </lineage>
</organism>